<sequence>MDPNFYPTHQNGPKFPDEGSDKPEGEEGGRGRNSYGIMSRNWWCSSIVTGALRSSTWKTKKCERKKEKGETTTLWIYCIIGGGCCLVVASPKDLKQSKNHKRGRGKKNHLKN</sequence>
<feature type="compositionally biased region" description="Basic residues" evidence="1">
    <location>
        <begin position="97"/>
        <end position="112"/>
    </location>
</feature>
<protein>
    <recommendedName>
        <fullName evidence="5">Transmembrane protein</fullName>
    </recommendedName>
</protein>
<feature type="region of interest" description="Disordered" evidence="1">
    <location>
        <begin position="93"/>
        <end position="112"/>
    </location>
</feature>
<dbReference type="EMBL" id="JACEIK010007036">
    <property type="protein sequence ID" value="MCE3049644.1"/>
    <property type="molecule type" value="Genomic_DNA"/>
</dbReference>
<feature type="transmembrane region" description="Helical" evidence="2">
    <location>
        <begin position="74"/>
        <end position="94"/>
    </location>
</feature>
<comment type="caution">
    <text evidence="3">The sequence shown here is derived from an EMBL/GenBank/DDBJ whole genome shotgun (WGS) entry which is preliminary data.</text>
</comment>
<keyword evidence="2" id="KW-0812">Transmembrane</keyword>
<evidence type="ECO:0008006" key="5">
    <source>
        <dbReference type="Google" id="ProtNLM"/>
    </source>
</evidence>
<organism evidence="3 4">
    <name type="scientific">Datura stramonium</name>
    <name type="common">Jimsonweed</name>
    <name type="synonym">Common thornapple</name>
    <dbReference type="NCBI Taxonomy" id="4076"/>
    <lineage>
        <taxon>Eukaryota</taxon>
        <taxon>Viridiplantae</taxon>
        <taxon>Streptophyta</taxon>
        <taxon>Embryophyta</taxon>
        <taxon>Tracheophyta</taxon>
        <taxon>Spermatophyta</taxon>
        <taxon>Magnoliopsida</taxon>
        <taxon>eudicotyledons</taxon>
        <taxon>Gunneridae</taxon>
        <taxon>Pentapetalae</taxon>
        <taxon>asterids</taxon>
        <taxon>lamiids</taxon>
        <taxon>Solanales</taxon>
        <taxon>Solanaceae</taxon>
        <taxon>Solanoideae</taxon>
        <taxon>Datureae</taxon>
        <taxon>Datura</taxon>
    </lineage>
</organism>
<evidence type="ECO:0000256" key="1">
    <source>
        <dbReference type="SAM" id="MobiDB-lite"/>
    </source>
</evidence>
<proteinExistence type="predicted"/>
<evidence type="ECO:0000313" key="4">
    <source>
        <dbReference type="Proteomes" id="UP000823775"/>
    </source>
</evidence>
<dbReference type="Proteomes" id="UP000823775">
    <property type="component" value="Unassembled WGS sequence"/>
</dbReference>
<accession>A0ABS8WHL9</accession>
<evidence type="ECO:0000256" key="2">
    <source>
        <dbReference type="SAM" id="Phobius"/>
    </source>
</evidence>
<keyword evidence="4" id="KW-1185">Reference proteome</keyword>
<gene>
    <name evidence="3" type="ORF">HAX54_045459</name>
</gene>
<reference evidence="3 4" key="1">
    <citation type="journal article" date="2021" name="BMC Genomics">
        <title>Datura genome reveals duplications of psychoactive alkaloid biosynthetic genes and high mutation rate following tissue culture.</title>
        <authorList>
            <person name="Rajewski A."/>
            <person name="Carter-House D."/>
            <person name="Stajich J."/>
            <person name="Litt A."/>
        </authorList>
    </citation>
    <scope>NUCLEOTIDE SEQUENCE [LARGE SCALE GENOMIC DNA]</scope>
    <source>
        <strain evidence="3">AR-01</strain>
    </source>
</reference>
<feature type="region of interest" description="Disordered" evidence="1">
    <location>
        <begin position="1"/>
        <end position="34"/>
    </location>
</feature>
<keyword evidence="2" id="KW-1133">Transmembrane helix</keyword>
<evidence type="ECO:0000313" key="3">
    <source>
        <dbReference type="EMBL" id="MCE3049644.1"/>
    </source>
</evidence>
<feature type="compositionally biased region" description="Basic and acidic residues" evidence="1">
    <location>
        <begin position="15"/>
        <end position="30"/>
    </location>
</feature>
<keyword evidence="2" id="KW-0472">Membrane</keyword>
<name>A0ABS8WHL9_DATST</name>